<gene>
    <name evidence="9" type="primary">afsR_2</name>
    <name evidence="9" type="ORF">GCM10009801_03340</name>
</gene>
<organism evidence="9 10">
    <name type="scientific">Streptomyces albiaxialis</name>
    <dbReference type="NCBI Taxonomy" id="329523"/>
    <lineage>
        <taxon>Bacteria</taxon>
        <taxon>Bacillati</taxon>
        <taxon>Actinomycetota</taxon>
        <taxon>Actinomycetes</taxon>
        <taxon>Kitasatosporales</taxon>
        <taxon>Streptomycetaceae</taxon>
        <taxon>Streptomyces</taxon>
    </lineage>
</organism>
<name>A0ABP5GZI0_9ACTN</name>
<comment type="caution">
    <text evidence="9">The sequence shown here is derived from an EMBL/GenBank/DDBJ whole genome shotgun (WGS) entry which is preliminary data.</text>
</comment>
<evidence type="ECO:0000256" key="2">
    <source>
        <dbReference type="ARBA" id="ARBA00023012"/>
    </source>
</evidence>
<keyword evidence="10" id="KW-1185">Reference proteome</keyword>
<dbReference type="PROSITE" id="PS50005">
    <property type="entry name" value="TPR"/>
    <property type="match status" value="1"/>
</dbReference>
<dbReference type="Gene3D" id="1.25.40.10">
    <property type="entry name" value="Tetratricopeptide repeat domain"/>
    <property type="match status" value="3"/>
</dbReference>
<dbReference type="Pfam" id="PF03704">
    <property type="entry name" value="BTAD"/>
    <property type="match status" value="1"/>
</dbReference>
<dbReference type="Pfam" id="PF00931">
    <property type="entry name" value="NB-ARC"/>
    <property type="match status" value="1"/>
</dbReference>
<dbReference type="Gene3D" id="1.10.10.10">
    <property type="entry name" value="Winged helix-like DNA-binding domain superfamily/Winged helix DNA-binding domain"/>
    <property type="match status" value="1"/>
</dbReference>
<evidence type="ECO:0000256" key="3">
    <source>
        <dbReference type="ARBA" id="ARBA00023015"/>
    </source>
</evidence>
<protein>
    <submittedName>
        <fullName evidence="9">Transcriptional regulator AfsR</fullName>
    </submittedName>
</protein>
<dbReference type="SMART" id="SM00028">
    <property type="entry name" value="TPR"/>
    <property type="match status" value="5"/>
</dbReference>
<dbReference type="PRINTS" id="PR00364">
    <property type="entry name" value="DISEASERSIST"/>
</dbReference>
<dbReference type="InterPro" id="IPR027417">
    <property type="entry name" value="P-loop_NTPase"/>
</dbReference>
<feature type="DNA-binding region" description="OmpR/PhoB-type" evidence="7">
    <location>
        <begin position="1"/>
        <end position="76"/>
    </location>
</feature>
<feature type="domain" description="OmpR/PhoB-type" evidence="8">
    <location>
        <begin position="1"/>
        <end position="76"/>
    </location>
</feature>
<evidence type="ECO:0000256" key="4">
    <source>
        <dbReference type="ARBA" id="ARBA00023125"/>
    </source>
</evidence>
<dbReference type="PANTHER" id="PTHR35807:SF1">
    <property type="entry name" value="TRANSCRIPTIONAL REGULATOR REDD"/>
    <property type="match status" value="1"/>
</dbReference>
<dbReference type="SUPFAM" id="SSF46894">
    <property type="entry name" value="C-terminal effector domain of the bipartite response regulators"/>
    <property type="match status" value="1"/>
</dbReference>
<dbReference type="InterPro" id="IPR011990">
    <property type="entry name" value="TPR-like_helical_dom_sf"/>
</dbReference>
<dbReference type="PANTHER" id="PTHR35807">
    <property type="entry name" value="TRANSCRIPTIONAL REGULATOR REDD-RELATED"/>
    <property type="match status" value="1"/>
</dbReference>
<dbReference type="InterPro" id="IPR005158">
    <property type="entry name" value="BTAD"/>
</dbReference>
<evidence type="ECO:0000313" key="10">
    <source>
        <dbReference type="Proteomes" id="UP001500016"/>
    </source>
</evidence>
<evidence type="ECO:0000256" key="1">
    <source>
        <dbReference type="ARBA" id="ARBA00005820"/>
    </source>
</evidence>
<dbReference type="InterPro" id="IPR019734">
    <property type="entry name" value="TPR_rpt"/>
</dbReference>
<dbReference type="InterPro" id="IPR036388">
    <property type="entry name" value="WH-like_DNA-bd_sf"/>
</dbReference>
<keyword evidence="6" id="KW-0802">TPR repeat</keyword>
<reference evidence="10" key="1">
    <citation type="journal article" date="2019" name="Int. J. Syst. Evol. Microbiol.">
        <title>The Global Catalogue of Microorganisms (GCM) 10K type strain sequencing project: providing services to taxonomists for standard genome sequencing and annotation.</title>
        <authorList>
            <consortium name="The Broad Institute Genomics Platform"/>
            <consortium name="The Broad Institute Genome Sequencing Center for Infectious Disease"/>
            <person name="Wu L."/>
            <person name="Ma J."/>
        </authorList>
    </citation>
    <scope>NUCLEOTIDE SEQUENCE [LARGE SCALE GENOMIC DNA]</scope>
    <source>
        <strain evidence="10">JCM 15478</strain>
    </source>
</reference>
<sequence length="973" mass="104270">MDIGHARQRLVLVALLVDVNRVVTVDQLVERVWGGVAPQRARGTLHSYLSRLRHALVPAAGDAGLARRAGGYVLTADPAAVDLHRFSELSGRARGEDDRTAVGLLEDALALWRGEAFAGEDGPWLNDLRTTLANARRAAELDLTDRKLRLGRHAELLTELAARAAAHPLDERVAGQYILALYRSGRRADALAYYADVRRALVEELGVDPSPELADLQRRVLRSEDGQRRQEQARAGTVNTETAHVGTVSAETVNVGTVHVGTVQFGGGSGGQGTAVPYPLPVADVRPAQLPSGVGDFTGRASLAAELRERVVTGASSVVAVAGIGGVGKTTLALHVAHAVRGEFPDGQLYADLHGAAPSAADPEGVLASFIRALGVPEPAIPDGTEERAALYRSLLSDRRVLVVLDNARDAAQIRPLLPGAEGCTALLTSRARLTDLAGAHLVDLEVMGEEEALALFAGVVGEGRLGPERTAAREVAAACGFLPLAIRIAASRLAARRSWTVALLASKLADERRRLDELRVGDQGVVATFELGYGQLEAEQARAFRLLGVVDGPDISLAAAAALLGRSPFDAEDVLESLVDTSMVESVAPGRYRFHDLVRLFARGKAGREEGALLRLARFYLATGVRAFVREHPGDRTVDHLEPAGQDGLEFGDRESAIDWFVAESGCLLACAAQLAASERPGLAADLLIVVKQLADRGDCAARFERCALSVREAAQRAGDARAEARARMMLTHFFSVTGSFSRAEEEAREAARLGEAADDALARASAENDLGILTYYSERYEESEAHLGQAIDAFRRDGNRPSEASALCNLSRTRVALGHYDSAVSLAEQGLAIYRDMGSTFRMGNARYTLGHALAQSGRTSEGLAELGRAQASFRESRQPLWEGVTSFRMAEAHLLAGRPEEAAEHAELALELRAIGGEWRRGTVLVVLGRAYDALGRRDEAVARWREALEIFEKEEAREAAEVAALLAQR</sequence>
<evidence type="ECO:0000259" key="8">
    <source>
        <dbReference type="PROSITE" id="PS51755"/>
    </source>
</evidence>
<dbReference type="Proteomes" id="UP001500016">
    <property type="component" value="Unassembled WGS sequence"/>
</dbReference>
<dbReference type="InterPro" id="IPR001867">
    <property type="entry name" value="OmpR/PhoB-type_DNA-bd"/>
</dbReference>
<dbReference type="Pfam" id="PF13424">
    <property type="entry name" value="TPR_12"/>
    <property type="match status" value="2"/>
</dbReference>
<dbReference type="SUPFAM" id="SSF48452">
    <property type="entry name" value="TPR-like"/>
    <property type="match status" value="2"/>
</dbReference>
<keyword evidence="2" id="KW-0902">Two-component regulatory system</keyword>
<keyword evidence="3" id="KW-0805">Transcription regulation</keyword>
<proteinExistence type="inferred from homology"/>
<dbReference type="RefSeq" id="WP_344523159.1">
    <property type="nucleotide sequence ID" value="NZ_BAAAPE010000001.1"/>
</dbReference>
<keyword evidence="5" id="KW-0804">Transcription</keyword>
<keyword evidence="4 7" id="KW-0238">DNA-binding</keyword>
<evidence type="ECO:0000313" key="9">
    <source>
        <dbReference type="EMBL" id="GAA2061197.1"/>
    </source>
</evidence>
<dbReference type="InterPro" id="IPR051677">
    <property type="entry name" value="AfsR-DnrI-RedD_regulator"/>
</dbReference>
<dbReference type="SUPFAM" id="SSF52540">
    <property type="entry name" value="P-loop containing nucleoside triphosphate hydrolases"/>
    <property type="match status" value="1"/>
</dbReference>
<dbReference type="PROSITE" id="PS51755">
    <property type="entry name" value="OMPR_PHOB"/>
    <property type="match status" value="1"/>
</dbReference>
<evidence type="ECO:0000256" key="5">
    <source>
        <dbReference type="ARBA" id="ARBA00023163"/>
    </source>
</evidence>
<dbReference type="InterPro" id="IPR002182">
    <property type="entry name" value="NB-ARC"/>
</dbReference>
<dbReference type="SMART" id="SM01043">
    <property type="entry name" value="BTAD"/>
    <property type="match status" value="1"/>
</dbReference>
<accession>A0ABP5GZI0</accession>
<dbReference type="Gene3D" id="3.40.50.300">
    <property type="entry name" value="P-loop containing nucleotide triphosphate hydrolases"/>
    <property type="match status" value="1"/>
</dbReference>
<comment type="similarity">
    <text evidence="1">Belongs to the AfsR/DnrI/RedD regulatory family.</text>
</comment>
<dbReference type="EMBL" id="BAAAPE010000001">
    <property type="protein sequence ID" value="GAA2061197.1"/>
    <property type="molecule type" value="Genomic_DNA"/>
</dbReference>
<feature type="repeat" description="TPR" evidence="6">
    <location>
        <begin position="925"/>
        <end position="958"/>
    </location>
</feature>
<dbReference type="SMART" id="SM00862">
    <property type="entry name" value="Trans_reg_C"/>
    <property type="match status" value="1"/>
</dbReference>
<dbReference type="CDD" id="cd15831">
    <property type="entry name" value="BTAD"/>
    <property type="match status" value="1"/>
</dbReference>
<evidence type="ECO:0000256" key="7">
    <source>
        <dbReference type="PROSITE-ProRule" id="PRU01091"/>
    </source>
</evidence>
<evidence type="ECO:0000256" key="6">
    <source>
        <dbReference type="PROSITE-ProRule" id="PRU00339"/>
    </source>
</evidence>
<dbReference type="InterPro" id="IPR016032">
    <property type="entry name" value="Sig_transdc_resp-reg_C-effctor"/>
</dbReference>